<comment type="caution">
    <text evidence="3">The sequence shown here is derived from an EMBL/GenBank/DDBJ whole genome shotgun (WGS) entry which is preliminary data.</text>
</comment>
<keyword evidence="2" id="KW-1133">Transmembrane helix</keyword>
<protein>
    <submittedName>
        <fullName evidence="3">Uncharacterized protein</fullName>
    </submittedName>
</protein>
<dbReference type="EMBL" id="JAZDUA010000565">
    <property type="protein sequence ID" value="KAK7791050.1"/>
    <property type="molecule type" value="Genomic_DNA"/>
</dbReference>
<evidence type="ECO:0000256" key="2">
    <source>
        <dbReference type="SAM" id="Phobius"/>
    </source>
</evidence>
<gene>
    <name evidence="3" type="ORF">R5R35_007142</name>
</gene>
<evidence type="ECO:0000313" key="4">
    <source>
        <dbReference type="Proteomes" id="UP001378592"/>
    </source>
</evidence>
<dbReference type="Gene3D" id="3.40.50.20">
    <property type="match status" value="1"/>
</dbReference>
<feature type="transmembrane region" description="Helical" evidence="2">
    <location>
        <begin position="121"/>
        <end position="143"/>
    </location>
</feature>
<keyword evidence="2" id="KW-0472">Membrane</keyword>
<keyword evidence="2" id="KW-0812">Transmembrane</keyword>
<feature type="compositionally biased region" description="Low complexity" evidence="1">
    <location>
        <begin position="31"/>
        <end position="71"/>
    </location>
</feature>
<evidence type="ECO:0000313" key="3">
    <source>
        <dbReference type="EMBL" id="KAK7791050.1"/>
    </source>
</evidence>
<name>A0AAN9YXY1_9ORTH</name>
<sequence>MPACAEESMSEVWANRQLRRAGSVPGDIHSTSRSNGSLPSSPVSSSPPGASSPMHVPLSFSRSSTPSVSRRGSAHFASPGPSRPASPMVPVPDPERSILVKIIGWYPALLLRFAQHIVSSALYLLWSQLLLAGPTLWLSIWLWVFWKTIQLPLILVKWFLMLLTTPAAERGRKKRTVLVSCGSTIQALHLARNFYSAGARVVVCEVEGLFGLARFSTAVSKFYTVPRPSGERSQEYVQALCDIVRKEKASYYIPVSATNTAYFDALAKPHLEQLNCVVFCPGVKEIWILDDILEVLRRCHGNGIATPLFYPITSKEDIAKLYDSGLLRTGRYFMSSVGALGCRDRFKINLPPFRQEFRMPYEINEQRPWVIVQDLPGEHFLTCTTVKESHVVANVTCRVDRESGGLVPVEDEDINQWLRQFFSKLRVLRQVSGHVSFRFVVSEVSRTLVPVGCRVGVSLPYVCHTSVHPRLVWRPCRHFSRQASGPLVTDAGTYWMHEAVLRTLRRPSVAAVQRLIGTVLDKREALFVFWDPLPYCAYYHLQLPFRNVLGFVQGHNRQNGRNGFHRTMAAPAQ</sequence>
<feature type="region of interest" description="Disordered" evidence="1">
    <location>
        <begin position="16"/>
        <end position="89"/>
    </location>
</feature>
<evidence type="ECO:0000256" key="1">
    <source>
        <dbReference type="SAM" id="MobiDB-lite"/>
    </source>
</evidence>
<dbReference type="Proteomes" id="UP001378592">
    <property type="component" value="Unassembled WGS sequence"/>
</dbReference>
<organism evidence="3 4">
    <name type="scientific">Gryllus longicercus</name>
    <dbReference type="NCBI Taxonomy" id="2509291"/>
    <lineage>
        <taxon>Eukaryota</taxon>
        <taxon>Metazoa</taxon>
        <taxon>Ecdysozoa</taxon>
        <taxon>Arthropoda</taxon>
        <taxon>Hexapoda</taxon>
        <taxon>Insecta</taxon>
        <taxon>Pterygota</taxon>
        <taxon>Neoptera</taxon>
        <taxon>Polyneoptera</taxon>
        <taxon>Orthoptera</taxon>
        <taxon>Ensifera</taxon>
        <taxon>Gryllidea</taxon>
        <taxon>Grylloidea</taxon>
        <taxon>Gryllidae</taxon>
        <taxon>Gryllinae</taxon>
        <taxon>Gryllus</taxon>
    </lineage>
</organism>
<accession>A0AAN9YXY1</accession>
<reference evidence="3 4" key="1">
    <citation type="submission" date="2024-03" db="EMBL/GenBank/DDBJ databases">
        <title>The genome assembly and annotation of the cricket Gryllus longicercus Weissman &amp; Gray.</title>
        <authorList>
            <person name="Szrajer S."/>
            <person name="Gray D."/>
            <person name="Ylla G."/>
        </authorList>
    </citation>
    <scope>NUCLEOTIDE SEQUENCE [LARGE SCALE GENOMIC DNA]</scope>
    <source>
        <strain evidence="3">DAG 2021-001</strain>
        <tissue evidence="3">Whole body minus gut</tissue>
    </source>
</reference>
<keyword evidence="4" id="KW-1185">Reference proteome</keyword>
<proteinExistence type="predicted"/>
<dbReference type="AlphaFoldDB" id="A0AAN9YXY1"/>